<evidence type="ECO:0000313" key="2">
    <source>
        <dbReference type="Proteomes" id="UP000502823"/>
    </source>
</evidence>
<dbReference type="Proteomes" id="UP000502823">
    <property type="component" value="Unassembled WGS sequence"/>
</dbReference>
<name>A0A6L2Q1Y8_COPFO</name>
<dbReference type="OrthoDB" id="6578546at2759"/>
<dbReference type="InParanoid" id="A0A6L2Q1Y8"/>
<dbReference type="EMBL" id="BLKM01000656">
    <property type="protein sequence ID" value="GFG36818.1"/>
    <property type="molecule type" value="Genomic_DNA"/>
</dbReference>
<proteinExistence type="predicted"/>
<keyword evidence="2" id="KW-1185">Reference proteome</keyword>
<sequence length="190" mass="22295">MQRRWLKKRVVCVCLLSVFVYLIVRTRTHDVMFEVVIPNSKPADIWEFVADFSNLKKIYPNIIDFNILSEGGNYDHWHYSARYQEFLLYLPYIRYFIDGHFNVKPAGGGTYIIQSTHNTCFLYGLFCLFTEAEFRFEPVGTNTRCVKKIKYQCPIASTLVCRDEVMNQQHAVLSNLQKHFTPPVMLSKSM</sequence>
<gene>
    <name evidence="1" type="ORF">Cfor_09704</name>
</gene>
<dbReference type="SUPFAM" id="SSF55961">
    <property type="entry name" value="Bet v1-like"/>
    <property type="match status" value="1"/>
</dbReference>
<dbReference type="AlphaFoldDB" id="A0A6L2Q1Y8"/>
<accession>A0A6L2Q1Y8</accession>
<protein>
    <submittedName>
        <fullName evidence="1">Uncharacterized protein</fullName>
    </submittedName>
</protein>
<comment type="caution">
    <text evidence="1">The sequence shown here is derived from an EMBL/GenBank/DDBJ whole genome shotgun (WGS) entry which is preliminary data.</text>
</comment>
<reference evidence="2" key="1">
    <citation type="submission" date="2020-01" db="EMBL/GenBank/DDBJ databases">
        <title>Draft genome sequence of the Termite Coptotermes fromosanus.</title>
        <authorList>
            <person name="Itakura S."/>
            <person name="Yosikawa Y."/>
            <person name="Umezawa K."/>
        </authorList>
    </citation>
    <scope>NUCLEOTIDE SEQUENCE [LARGE SCALE GENOMIC DNA]</scope>
</reference>
<evidence type="ECO:0000313" key="1">
    <source>
        <dbReference type="EMBL" id="GFG36818.1"/>
    </source>
</evidence>
<organism evidence="1 2">
    <name type="scientific">Coptotermes formosanus</name>
    <name type="common">Formosan subterranean termite</name>
    <dbReference type="NCBI Taxonomy" id="36987"/>
    <lineage>
        <taxon>Eukaryota</taxon>
        <taxon>Metazoa</taxon>
        <taxon>Ecdysozoa</taxon>
        <taxon>Arthropoda</taxon>
        <taxon>Hexapoda</taxon>
        <taxon>Insecta</taxon>
        <taxon>Pterygota</taxon>
        <taxon>Neoptera</taxon>
        <taxon>Polyneoptera</taxon>
        <taxon>Dictyoptera</taxon>
        <taxon>Blattodea</taxon>
        <taxon>Blattoidea</taxon>
        <taxon>Termitoidae</taxon>
        <taxon>Rhinotermitidae</taxon>
        <taxon>Coptotermes</taxon>
    </lineage>
</organism>